<name>A0A840TWY4_9BACT</name>
<protein>
    <submittedName>
        <fullName evidence="2">Uncharacterized protein</fullName>
    </submittedName>
</protein>
<reference evidence="2 3" key="1">
    <citation type="submission" date="2020-08" db="EMBL/GenBank/DDBJ databases">
        <title>Genomic Encyclopedia of Type Strains, Phase IV (KMG-IV): sequencing the most valuable type-strain genomes for metagenomic binning, comparative biology and taxonomic classification.</title>
        <authorList>
            <person name="Goeker M."/>
        </authorList>
    </citation>
    <scope>NUCLEOTIDE SEQUENCE [LARGE SCALE GENOMIC DNA]</scope>
    <source>
        <strain evidence="2 3">DSM 105074</strain>
    </source>
</reference>
<gene>
    <name evidence="2" type="ORF">HNQ92_002593</name>
</gene>
<comment type="caution">
    <text evidence="2">The sequence shown here is derived from an EMBL/GenBank/DDBJ whole genome shotgun (WGS) entry which is preliminary data.</text>
</comment>
<evidence type="ECO:0000313" key="2">
    <source>
        <dbReference type="EMBL" id="MBB5284450.1"/>
    </source>
</evidence>
<dbReference type="AlphaFoldDB" id="A0A840TWY4"/>
<proteinExistence type="predicted"/>
<keyword evidence="3" id="KW-1185">Reference proteome</keyword>
<accession>A0A840TWY4</accession>
<feature type="region of interest" description="Disordered" evidence="1">
    <location>
        <begin position="1"/>
        <end position="21"/>
    </location>
</feature>
<evidence type="ECO:0000256" key="1">
    <source>
        <dbReference type="SAM" id="MobiDB-lite"/>
    </source>
</evidence>
<evidence type="ECO:0000313" key="3">
    <source>
        <dbReference type="Proteomes" id="UP000557307"/>
    </source>
</evidence>
<dbReference type="EMBL" id="JACHGF010000003">
    <property type="protein sequence ID" value="MBB5284450.1"/>
    <property type="molecule type" value="Genomic_DNA"/>
</dbReference>
<dbReference type="Proteomes" id="UP000557307">
    <property type="component" value="Unassembled WGS sequence"/>
</dbReference>
<organism evidence="2 3">
    <name type="scientific">Rhabdobacter roseus</name>
    <dbReference type="NCBI Taxonomy" id="1655419"/>
    <lineage>
        <taxon>Bacteria</taxon>
        <taxon>Pseudomonadati</taxon>
        <taxon>Bacteroidota</taxon>
        <taxon>Cytophagia</taxon>
        <taxon>Cytophagales</taxon>
        <taxon>Cytophagaceae</taxon>
        <taxon>Rhabdobacter</taxon>
    </lineage>
</organism>
<sequence length="113" mass="13669">MKHRRFVGQQTSNRKPLTEEQKAKQKSMASCYMVVKFHDGNQWSKWSNEWAQPRIRNINDAINEMFRIMEQYFKGRVHSAAIFDTRMTKDARADNKIYQYENGCWQIEKPFTW</sequence>
<dbReference type="RefSeq" id="WP_184174389.1">
    <property type="nucleotide sequence ID" value="NZ_JACHGF010000003.1"/>
</dbReference>